<proteinExistence type="predicted"/>
<dbReference type="PANTHER" id="PTHR11133:SF22">
    <property type="entry name" value="ALPHA-AMINOADIPIC SEMIALDEHYDE SYNTHASE, MITOCHONDRIAL"/>
    <property type="match status" value="1"/>
</dbReference>
<protein>
    <submittedName>
        <fullName evidence="4">Alpha-aminoadipic semialdehyde synthase</fullName>
    </submittedName>
</protein>
<sequence length="148" mass="16089">MEERLAYSGKEQDMVFLHHEVEVEFPNGQPTENHRATLLEFGRTQGERSYTAMALTVGIPAAIGALLLLGKNIKAKGVVRPIDPEIYVPGCGDGDELASSLSMHLSPCVHLLQRGYSRGLWFQAGGEDGLTQKSSTYVPTLSSNITSE</sequence>
<name>A0AAW2N5V5_9LAMI</name>
<dbReference type="InterPro" id="IPR051168">
    <property type="entry name" value="AASS"/>
</dbReference>
<evidence type="ECO:0000256" key="2">
    <source>
        <dbReference type="SAM" id="Phobius"/>
    </source>
</evidence>
<dbReference type="EMBL" id="JACGWK010000008">
    <property type="protein sequence ID" value="KAL0338827.1"/>
    <property type="molecule type" value="Genomic_DNA"/>
</dbReference>
<dbReference type="Gene3D" id="3.30.360.10">
    <property type="entry name" value="Dihydrodipicolinate Reductase, domain 2"/>
    <property type="match status" value="1"/>
</dbReference>
<dbReference type="Pfam" id="PF16653">
    <property type="entry name" value="Sacchrp_dh_C"/>
    <property type="match status" value="1"/>
</dbReference>
<evidence type="ECO:0000313" key="4">
    <source>
        <dbReference type="EMBL" id="KAL0338827.1"/>
    </source>
</evidence>
<keyword evidence="2" id="KW-1133">Transmembrane helix</keyword>
<gene>
    <name evidence="4" type="ORF">Sangu_1404800</name>
</gene>
<evidence type="ECO:0000256" key="1">
    <source>
        <dbReference type="ARBA" id="ARBA00023002"/>
    </source>
</evidence>
<keyword evidence="1" id="KW-0560">Oxidoreductase</keyword>
<keyword evidence="2" id="KW-0472">Membrane</keyword>
<feature type="domain" description="Saccharopine dehydrogenase-like C-terminal" evidence="3">
    <location>
        <begin position="1"/>
        <end position="89"/>
    </location>
</feature>
<dbReference type="AlphaFoldDB" id="A0AAW2N5V5"/>
<comment type="caution">
    <text evidence="4">The sequence shown here is derived from an EMBL/GenBank/DDBJ whole genome shotgun (WGS) entry which is preliminary data.</text>
</comment>
<dbReference type="GO" id="GO:0004753">
    <property type="term" value="F:saccharopine dehydrogenase activity"/>
    <property type="evidence" value="ECO:0007669"/>
    <property type="project" value="TreeGrafter"/>
</dbReference>
<organism evidence="4">
    <name type="scientific">Sesamum angustifolium</name>
    <dbReference type="NCBI Taxonomy" id="2727405"/>
    <lineage>
        <taxon>Eukaryota</taxon>
        <taxon>Viridiplantae</taxon>
        <taxon>Streptophyta</taxon>
        <taxon>Embryophyta</taxon>
        <taxon>Tracheophyta</taxon>
        <taxon>Spermatophyta</taxon>
        <taxon>Magnoliopsida</taxon>
        <taxon>eudicotyledons</taxon>
        <taxon>Gunneridae</taxon>
        <taxon>Pentapetalae</taxon>
        <taxon>asterids</taxon>
        <taxon>lamiids</taxon>
        <taxon>Lamiales</taxon>
        <taxon>Pedaliaceae</taxon>
        <taxon>Sesamum</taxon>
    </lineage>
</organism>
<feature type="transmembrane region" description="Helical" evidence="2">
    <location>
        <begin position="50"/>
        <end position="70"/>
    </location>
</feature>
<dbReference type="InterPro" id="IPR032095">
    <property type="entry name" value="Sacchrp_dh-like_C"/>
</dbReference>
<dbReference type="GO" id="GO:0019878">
    <property type="term" value="P:lysine biosynthetic process via aminoadipic acid"/>
    <property type="evidence" value="ECO:0007669"/>
    <property type="project" value="TreeGrafter"/>
</dbReference>
<dbReference type="PANTHER" id="PTHR11133">
    <property type="entry name" value="SACCHAROPINE DEHYDROGENASE"/>
    <property type="match status" value="1"/>
</dbReference>
<reference evidence="4" key="2">
    <citation type="journal article" date="2024" name="Plant">
        <title>Genomic evolution and insights into agronomic trait innovations of Sesamum species.</title>
        <authorList>
            <person name="Miao H."/>
            <person name="Wang L."/>
            <person name="Qu L."/>
            <person name="Liu H."/>
            <person name="Sun Y."/>
            <person name="Le M."/>
            <person name="Wang Q."/>
            <person name="Wei S."/>
            <person name="Zheng Y."/>
            <person name="Lin W."/>
            <person name="Duan Y."/>
            <person name="Cao H."/>
            <person name="Xiong S."/>
            <person name="Wang X."/>
            <person name="Wei L."/>
            <person name="Li C."/>
            <person name="Ma Q."/>
            <person name="Ju M."/>
            <person name="Zhao R."/>
            <person name="Li G."/>
            <person name="Mu C."/>
            <person name="Tian Q."/>
            <person name="Mei H."/>
            <person name="Zhang T."/>
            <person name="Gao T."/>
            <person name="Zhang H."/>
        </authorList>
    </citation>
    <scope>NUCLEOTIDE SEQUENCE</scope>
    <source>
        <strain evidence="4">G01</strain>
    </source>
</reference>
<keyword evidence="2" id="KW-0812">Transmembrane</keyword>
<dbReference type="GO" id="GO:0005737">
    <property type="term" value="C:cytoplasm"/>
    <property type="evidence" value="ECO:0007669"/>
    <property type="project" value="TreeGrafter"/>
</dbReference>
<evidence type="ECO:0000259" key="3">
    <source>
        <dbReference type="Pfam" id="PF16653"/>
    </source>
</evidence>
<reference evidence="4" key="1">
    <citation type="submission" date="2020-06" db="EMBL/GenBank/DDBJ databases">
        <authorList>
            <person name="Li T."/>
            <person name="Hu X."/>
            <person name="Zhang T."/>
            <person name="Song X."/>
            <person name="Zhang H."/>
            <person name="Dai N."/>
            <person name="Sheng W."/>
            <person name="Hou X."/>
            <person name="Wei L."/>
        </authorList>
    </citation>
    <scope>NUCLEOTIDE SEQUENCE</scope>
    <source>
        <strain evidence="4">G01</strain>
        <tissue evidence="4">Leaf</tissue>
    </source>
</reference>
<accession>A0AAW2N5V5</accession>